<dbReference type="AlphaFoldDB" id="X1EEY0"/>
<name>X1EEY0_9ZZZZ</name>
<sequence>HRFLSGDTKKLAAVNYMKIRADEIPAGETVYYHMKCETAGATCEVSLRYHTH</sequence>
<feature type="non-terminal residue" evidence="1">
    <location>
        <position position="1"/>
    </location>
</feature>
<gene>
    <name evidence="1" type="ORF">S01H4_62029</name>
</gene>
<protein>
    <submittedName>
        <fullName evidence="1">Uncharacterized protein</fullName>
    </submittedName>
</protein>
<evidence type="ECO:0000313" key="1">
    <source>
        <dbReference type="EMBL" id="GAH15694.1"/>
    </source>
</evidence>
<reference evidence="1" key="1">
    <citation type="journal article" date="2014" name="Front. Microbiol.">
        <title>High frequency of phylogenetically diverse reductive dehalogenase-homologous genes in deep subseafloor sedimentary metagenomes.</title>
        <authorList>
            <person name="Kawai M."/>
            <person name="Futagami T."/>
            <person name="Toyoda A."/>
            <person name="Takaki Y."/>
            <person name="Nishi S."/>
            <person name="Hori S."/>
            <person name="Arai W."/>
            <person name="Tsubouchi T."/>
            <person name="Morono Y."/>
            <person name="Uchiyama I."/>
            <person name="Ito T."/>
            <person name="Fujiyama A."/>
            <person name="Inagaki F."/>
            <person name="Takami H."/>
        </authorList>
    </citation>
    <scope>NUCLEOTIDE SEQUENCE</scope>
    <source>
        <strain evidence="1">Expedition CK06-06</strain>
    </source>
</reference>
<organism evidence="1">
    <name type="scientific">marine sediment metagenome</name>
    <dbReference type="NCBI Taxonomy" id="412755"/>
    <lineage>
        <taxon>unclassified sequences</taxon>
        <taxon>metagenomes</taxon>
        <taxon>ecological metagenomes</taxon>
    </lineage>
</organism>
<comment type="caution">
    <text evidence="1">The sequence shown here is derived from an EMBL/GenBank/DDBJ whole genome shotgun (WGS) entry which is preliminary data.</text>
</comment>
<dbReference type="EMBL" id="BART01036915">
    <property type="protein sequence ID" value="GAH15694.1"/>
    <property type="molecule type" value="Genomic_DNA"/>
</dbReference>
<proteinExistence type="predicted"/>
<accession>X1EEY0</accession>